<feature type="region of interest" description="Disordered" evidence="1">
    <location>
        <begin position="20"/>
        <end position="44"/>
    </location>
</feature>
<name>A0A2R4TD97_9ACTN</name>
<feature type="compositionally biased region" description="Basic residues" evidence="1">
    <location>
        <begin position="27"/>
        <end position="43"/>
    </location>
</feature>
<dbReference type="RefSeq" id="WP_108154384.1">
    <property type="nucleotide sequence ID" value="NZ_CP026304.1"/>
</dbReference>
<organism evidence="2 3">
    <name type="scientific">Streptomyces lunaelactis</name>
    <dbReference type="NCBI Taxonomy" id="1535768"/>
    <lineage>
        <taxon>Bacteria</taxon>
        <taxon>Bacillati</taxon>
        <taxon>Actinomycetota</taxon>
        <taxon>Actinomycetes</taxon>
        <taxon>Kitasatosporales</taxon>
        <taxon>Streptomycetaceae</taxon>
        <taxon>Streptomyces</taxon>
    </lineage>
</organism>
<dbReference type="SUPFAM" id="SSF56349">
    <property type="entry name" value="DNA breaking-rejoining enzymes"/>
    <property type="match status" value="1"/>
</dbReference>
<dbReference type="OrthoDB" id="3216692at2"/>
<feature type="region of interest" description="Disordered" evidence="1">
    <location>
        <begin position="261"/>
        <end position="281"/>
    </location>
</feature>
<dbReference type="KEGG" id="slk:SLUN_38030"/>
<accession>A0A2R4TD97</accession>
<evidence type="ECO:0008006" key="4">
    <source>
        <dbReference type="Google" id="ProtNLM"/>
    </source>
</evidence>
<dbReference type="EMBL" id="CP026304">
    <property type="protein sequence ID" value="AVZ77094.1"/>
    <property type="molecule type" value="Genomic_DNA"/>
</dbReference>
<dbReference type="GeneID" id="55661034"/>
<evidence type="ECO:0000256" key="1">
    <source>
        <dbReference type="SAM" id="MobiDB-lite"/>
    </source>
</evidence>
<dbReference type="InterPro" id="IPR011010">
    <property type="entry name" value="DNA_brk_join_enz"/>
</dbReference>
<keyword evidence="3" id="KW-1185">Reference proteome</keyword>
<feature type="compositionally biased region" description="Basic residues" evidence="1">
    <location>
        <begin position="267"/>
        <end position="279"/>
    </location>
</feature>
<sequence>MPQDTQLMLQLVRSRGGMAHPLSRTAKGSRKYPRNTVARRRPKARLDDPQVIPPAVPGQCVLFPAHRTITSDHLSGISDRRWPEGDLLASLVAEVATERGVSETWQRLAARRLRAVLSMRDADGELSVAPEYLDQVPGSATAGVLEVLRRAGLLLPRKRPRPVRWPTGSCGHCGCWGVTQRLCRGCECWKHDTGRYPTGSCGRCRRELPLSAQERLCRGCLIHVREHGEHDRAPFTQLQLALGKHPVRQLKHRADRLGYDTTDRSWGKRHTARARRRPVPRTVSAHLTDPHQPALFTLDRDWSRVAARNVDELPAMTTNAQQLLEEFTQFCRAQMRRVNPDPHGHAGALRALRIVLAHLGAAAPVHERDLRALAVLDRNINAPRVIGFLAQRGMLIPDPARTADRHLAAVDRLIASFPAPMDSELRRWVTVLQGQGRRRHPALPTATIRSYLQCAAPTLRMWTEHTTTLAAITRQDIRDVLDLAPGRPARTAQQYLRSIFRALKQERLVFHDPTRGITLPAQVRLPSPVPSDRLTGLLQQAHTPLARLLVALVAVHALLPSQAAEIQLDELDLAHGALRLPRRTIYLETLTTELLTQWLRMRQQTWPACSNPHLLVSSQTALDPSGPPVSKMLLSTPFDRTGLTARALWQDRVLNEARHSADPVHLMRLFAISDSTAMKYVHAAHPEKTGRVHP</sequence>
<proteinExistence type="predicted"/>
<gene>
    <name evidence="2" type="ORF">SLUN_38030</name>
</gene>
<reference evidence="2 3" key="1">
    <citation type="submission" date="2018-01" db="EMBL/GenBank/DDBJ databases">
        <title>Complete genome sequence of Streptomyces lunaelactis MM109T, a Ferroverdin A producer isolated from cave moonmilk deposits.</title>
        <authorList>
            <person name="Naome A."/>
            <person name="Martinet L."/>
            <person name="Maciejewska M."/>
            <person name="Anderssen S."/>
            <person name="Adam D."/>
            <person name="Tenconi E."/>
            <person name="Deflandre B."/>
            <person name="Arguelles-Arias A."/>
            <person name="Calusinska M."/>
            <person name="Copieters W."/>
            <person name="Karim L."/>
            <person name="Hanikenne M."/>
            <person name="Baurain D."/>
            <person name="van Wezel G."/>
            <person name="Smargiasso N."/>
            <person name="de Pauw E."/>
            <person name="Delfosse P."/>
            <person name="Rigali S."/>
        </authorList>
    </citation>
    <scope>NUCLEOTIDE SEQUENCE [LARGE SCALE GENOMIC DNA]</scope>
    <source>
        <strain evidence="2 3">MM109</strain>
    </source>
</reference>
<evidence type="ECO:0000313" key="2">
    <source>
        <dbReference type="EMBL" id="AVZ77094.1"/>
    </source>
</evidence>
<dbReference type="GO" id="GO:0003677">
    <property type="term" value="F:DNA binding"/>
    <property type="evidence" value="ECO:0007669"/>
    <property type="project" value="InterPro"/>
</dbReference>
<dbReference type="Proteomes" id="UP000244201">
    <property type="component" value="Chromosome"/>
</dbReference>
<evidence type="ECO:0000313" key="3">
    <source>
        <dbReference type="Proteomes" id="UP000244201"/>
    </source>
</evidence>
<dbReference type="AlphaFoldDB" id="A0A2R4TD97"/>
<protein>
    <recommendedName>
        <fullName evidence="4">Integrase</fullName>
    </recommendedName>
</protein>